<evidence type="ECO:0000256" key="1">
    <source>
        <dbReference type="ARBA" id="ARBA00022842"/>
    </source>
</evidence>
<comment type="function">
    <text evidence="4">Catalyzes the irreversible beta-carboxylation of phosphoenolpyruvate (PEP) to form oxaloacetate (OAA), a four-carbon dicarboxylic acid source for the tricarboxylic acid cycle.</text>
</comment>
<accession>A0A8F5BN26</accession>
<name>A0A8F5BN26_SACSH</name>
<evidence type="ECO:0000256" key="5">
    <source>
        <dbReference type="NCBIfam" id="TIGR02751"/>
    </source>
</evidence>
<dbReference type="GO" id="GO:0000287">
    <property type="term" value="F:magnesium ion binding"/>
    <property type="evidence" value="ECO:0007669"/>
    <property type="project" value="UniProtKB-UniRule"/>
</dbReference>
<reference evidence="6" key="1">
    <citation type="journal article" date="2021" name="Environ. Microbiol.">
        <title>New insights into the diversity and evolution of the archaeal mobilome from three complete genomes of Saccharolobus shibatae.</title>
        <authorList>
            <person name="Medvedeva S."/>
            <person name="Brandt D."/>
            <person name="Cvirkaite-Krupovic V."/>
            <person name="Liu Y."/>
            <person name="Severinov K."/>
            <person name="Ishino S."/>
            <person name="Ishino Y."/>
            <person name="Prangishvili D."/>
            <person name="Kalinowski J."/>
            <person name="Krupovic M."/>
        </authorList>
    </citation>
    <scope>NUCLEOTIDE SEQUENCE</scope>
    <source>
        <strain evidence="6">B12</strain>
    </source>
</reference>
<dbReference type="GeneID" id="65562652"/>
<dbReference type="NCBIfam" id="TIGR02751">
    <property type="entry name" value="PEPCase_arch"/>
    <property type="match status" value="1"/>
</dbReference>
<dbReference type="AlphaFoldDB" id="A0A8F5BN26"/>
<dbReference type="Proteomes" id="UP000694018">
    <property type="component" value="Chromosome"/>
</dbReference>
<comment type="similarity">
    <text evidence="4">Belongs to the PEPCase type 2 family.</text>
</comment>
<dbReference type="GO" id="GO:0006107">
    <property type="term" value="P:oxaloacetate metabolic process"/>
    <property type="evidence" value="ECO:0007669"/>
    <property type="project" value="UniProtKB-UniRule"/>
</dbReference>
<comment type="cofactor">
    <cofactor evidence="4">
        <name>Mg(2+)</name>
        <dbReference type="ChEBI" id="CHEBI:18420"/>
    </cofactor>
</comment>
<protein>
    <recommendedName>
        <fullName evidence="4 5">Phosphoenolpyruvate carboxylase</fullName>
        <shortName evidence="4">PEPC</shortName>
        <shortName evidence="4">PEPCase</shortName>
        <ecNumber evidence="4 5">4.1.1.31</ecNumber>
    </recommendedName>
</protein>
<dbReference type="GO" id="GO:0008964">
    <property type="term" value="F:phosphoenolpyruvate carboxylase activity"/>
    <property type="evidence" value="ECO:0007669"/>
    <property type="project" value="UniProtKB-UniRule"/>
</dbReference>
<organism evidence="6 7">
    <name type="scientific">Saccharolobus shibatae (strain ATCC 51178 / DSM 5389 / JCM 8931 / NBRC 15437 / B12)</name>
    <name type="common">Sulfolobus shibatae</name>
    <dbReference type="NCBI Taxonomy" id="523848"/>
    <lineage>
        <taxon>Archaea</taxon>
        <taxon>Thermoproteota</taxon>
        <taxon>Thermoprotei</taxon>
        <taxon>Sulfolobales</taxon>
        <taxon>Sulfolobaceae</taxon>
        <taxon>Saccharolobus</taxon>
    </lineage>
</organism>
<keyword evidence="3 4" id="KW-0120">Carbon dioxide fixation</keyword>
<sequence>MRIIPRTMSTQHPDNAKVPEWAKSEVIEGEDEVKEAFLAYSMYGVHEVMWDAEGKDVDTHVVRKLLSNYSDYFREHILGKDLFLTYRLPNPKVEGADRKVFAETMESIPITYDLAEKFYGNGITVPVFEVILPMTTSNLEIISVARYYEKAVANEDELELYDGVKVKDLVGEIYPKVIEVIPLVEDRDSLQNIDNIVEGYYKVIKPKYMRVFLARSDPAMNYGMITAVLSVKIALSELYKLSESLNFEIYPIIGVGSLPFRGHLSPENYEKTLEEYKGVYTYTIQSAFKYDYEYDKVKNAISSINNSRISPAKILEKYEEDVLRKITILYTERYQPIIESLANAINDVSVLLPRRRARKLHIGLFGYSRSAGKVSLPRAISFVGSLYSIGIPPELIGISSLSNLDEKEWDIFKQNYVNFKHDLQTAARFFNWESFELIKDIWKISEDTIAKIKEDIDYAESVIGIKLGGIDYDSRKHILMSSLFLLSFKEKILQESKKYLYEMALIRKSLG</sequence>
<proteinExistence type="inferred from homology"/>
<comment type="catalytic activity">
    <reaction evidence="4">
        <text>oxaloacetate + phosphate = phosphoenolpyruvate + hydrogencarbonate</text>
        <dbReference type="Rhea" id="RHEA:28370"/>
        <dbReference type="ChEBI" id="CHEBI:16452"/>
        <dbReference type="ChEBI" id="CHEBI:17544"/>
        <dbReference type="ChEBI" id="CHEBI:43474"/>
        <dbReference type="ChEBI" id="CHEBI:58702"/>
        <dbReference type="EC" id="4.1.1.31"/>
    </reaction>
</comment>
<evidence type="ECO:0000256" key="3">
    <source>
        <dbReference type="ARBA" id="ARBA00023300"/>
    </source>
</evidence>
<comment type="subunit">
    <text evidence="4">Homotetramer.</text>
</comment>
<dbReference type="EMBL" id="CP077717">
    <property type="protein sequence ID" value="QXJ28195.1"/>
    <property type="molecule type" value="Genomic_DNA"/>
</dbReference>
<dbReference type="EC" id="4.1.1.31" evidence="4 5"/>
<dbReference type="GO" id="GO:0006099">
    <property type="term" value="P:tricarboxylic acid cycle"/>
    <property type="evidence" value="ECO:0007669"/>
    <property type="project" value="InterPro"/>
</dbReference>
<keyword evidence="2 4" id="KW-0456">Lyase</keyword>
<dbReference type="InterPro" id="IPR007566">
    <property type="entry name" value="PEP_COase_arc-type"/>
</dbReference>
<dbReference type="KEGG" id="sshi:J5U23_01063"/>
<gene>
    <name evidence="4" type="primary">ppcA</name>
    <name evidence="6" type="ORF">J5U23_01063</name>
</gene>
<dbReference type="RefSeq" id="WP_218259801.1">
    <property type="nucleotide sequence ID" value="NZ_CP077717.1"/>
</dbReference>
<evidence type="ECO:0000313" key="7">
    <source>
        <dbReference type="Proteomes" id="UP000694018"/>
    </source>
</evidence>
<evidence type="ECO:0000256" key="4">
    <source>
        <dbReference type="HAMAP-Rule" id="MF_01904"/>
    </source>
</evidence>
<dbReference type="PIRSF" id="PIRSF006677">
    <property type="entry name" value="UCP006677"/>
    <property type="match status" value="1"/>
</dbReference>
<keyword evidence="1 4" id="KW-0460">Magnesium</keyword>
<dbReference type="Pfam" id="PF14010">
    <property type="entry name" value="PEPcase_2"/>
    <property type="match status" value="1"/>
</dbReference>
<dbReference type="OrthoDB" id="85849at2157"/>
<evidence type="ECO:0000256" key="2">
    <source>
        <dbReference type="ARBA" id="ARBA00023239"/>
    </source>
</evidence>
<dbReference type="HAMAP" id="MF_01904">
    <property type="entry name" value="PEPcase_type2"/>
    <property type="match status" value="1"/>
</dbReference>
<dbReference type="GO" id="GO:0015977">
    <property type="term" value="P:carbon fixation"/>
    <property type="evidence" value="ECO:0007669"/>
    <property type="project" value="UniProtKB-UniRule"/>
</dbReference>
<evidence type="ECO:0000313" key="6">
    <source>
        <dbReference type="EMBL" id="QXJ28195.1"/>
    </source>
</evidence>